<protein>
    <submittedName>
        <fullName evidence="2">Uncharacterized protein</fullName>
    </submittedName>
</protein>
<proteinExistence type="predicted"/>
<feature type="transmembrane region" description="Helical" evidence="1">
    <location>
        <begin position="74"/>
        <end position="93"/>
    </location>
</feature>
<dbReference type="OrthoDB" id="10006860at2"/>
<evidence type="ECO:0000256" key="1">
    <source>
        <dbReference type="SAM" id="Phobius"/>
    </source>
</evidence>
<sequence>MLSRVKKYMFTFIFDTFAIAAILLNIAAIDYGNLLLNINPLLNMLFHNGLGDRIVNQNLQLQETGSFTIHYNEIAYFIHFVSCMFIGVIIDYARKRIVFFKNI</sequence>
<feature type="transmembrane region" description="Helical" evidence="1">
    <location>
        <begin position="12"/>
        <end position="36"/>
    </location>
</feature>
<keyword evidence="1" id="KW-0472">Membrane</keyword>
<accession>A0A544TDP8</accession>
<evidence type="ECO:0000313" key="3">
    <source>
        <dbReference type="Proteomes" id="UP000318937"/>
    </source>
</evidence>
<name>A0A544TDP8_9BACI</name>
<keyword evidence="1" id="KW-0812">Transmembrane</keyword>
<keyword evidence="3" id="KW-1185">Reference proteome</keyword>
<dbReference type="AlphaFoldDB" id="A0A544TDP8"/>
<comment type="caution">
    <text evidence="2">The sequence shown here is derived from an EMBL/GenBank/DDBJ whole genome shotgun (WGS) entry which is preliminary data.</text>
</comment>
<evidence type="ECO:0000313" key="2">
    <source>
        <dbReference type="EMBL" id="TQR15529.1"/>
    </source>
</evidence>
<dbReference type="EMBL" id="VDGG01000014">
    <property type="protein sequence ID" value="TQR15529.1"/>
    <property type="molecule type" value="Genomic_DNA"/>
</dbReference>
<keyword evidence="1" id="KW-1133">Transmembrane helix</keyword>
<organism evidence="2 3">
    <name type="scientific">Psychrobacillus soli</name>
    <dbReference type="NCBI Taxonomy" id="1543965"/>
    <lineage>
        <taxon>Bacteria</taxon>
        <taxon>Bacillati</taxon>
        <taxon>Bacillota</taxon>
        <taxon>Bacilli</taxon>
        <taxon>Bacillales</taxon>
        <taxon>Bacillaceae</taxon>
        <taxon>Psychrobacillus</taxon>
    </lineage>
</organism>
<dbReference type="RefSeq" id="WP_142606677.1">
    <property type="nucleotide sequence ID" value="NZ_VDGG01000014.1"/>
</dbReference>
<reference evidence="2 3" key="1">
    <citation type="submission" date="2019-05" db="EMBL/GenBank/DDBJ databases">
        <title>Psychrobacillus vulpis sp. nov., a new species isolated from feces of a red fox that inhabits in The Tablas de Daimiel Natural Park, Albacete, Spain.</title>
        <authorList>
            <person name="Rodriguez M."/>
            <person name="Reina J.C."/>
            <person name="Bejar V."/>
            <person name="Llamas I."/>
        </authorList>
    </citation>
    <scope>NUCLEOTIDE SEQUENCE [LARGE SCALE GENOMIC DNA]</scope>
    <source>
        <strain evidence="2 3">NHI-2</strain>
    </source>
</reference>
<dbReference type="Proteomes" id="UP000318937">
    <property type="component" value="Unassembled WGS sequence"/>
</dbReference>
<gene>
    <name evidence="2" type="ORF">FG383_07950</name>
</gene>